<feature type="transmembrane region" description="Helical" evidence="4">
    <location>
        <begin position="48"/>
        <end position="66"/>
    </location>
</feature>
<comment type="similarity">
    <text evidence="1">Belongs to the glycosyl hydrolase 25 family.</text>
</comment>
<keyword evidence="4" id="KW-0812">Transmembrane</keyword>
<keyword evidence="4" id="KW-0472">Membrane</keyword>
<dbReference type="PANTHER" id="PTHR34135:SF2">
    <property type="entry name" value="LYSOZYME"/>
    <property type="match status" value="1"/>
</dbReference>
<evidence type="ECO:0000256" key="2">
    <source>
        <dbReference type="ARBA" id="ARBA00022801"/>
    </source>
</evidence>
<dbReference type="SUPFAM" id="SSF51445">
    <property type="entry name" value="(Trans)glycosidases"/>
    <property type="match status" value="1"/>
</dbReference>
<dbReference type="Proteomes" id="UP000324513">
    <property type="component" value="Unassembled WGS sequence"/>
</dbReference>
<keyword evidence="4" id="KW-1133">Transmembrane helix</keyword>
<comment type="caution">
    <text evidence="5">The sequence shown here is derived from an EMBL/GenBank/DDBJ whole genome shotgun (WGS) entry which is preliminary data.</text>
</comment>
<evidence type="ECO:0000256" key="3">
    <source>
        <dbReference type="ARBA" id="ARBA00023295"/>
    </source>
</evidence>
<keyword evidence="2" id="KW-0378">Hydrolase</keyword>
<organism evidence="5 6">
    <name type="scientific">Elizabethkingia miricola</name>
    <name type="common">Chryseobacterium miricola</name>
    <dbReference type="NCBI Taxonomy" id="172045"/>
    <lineage>
        <taxon>Bacteria</taxon>
        <taxon>Pseudomonadati</taxon>
        <taxon>Bacteroidota</taxon>
        <taxon>Flavobacteriia</taxon>
        <taxon>Flavobacteriales</taxon>
        <taxon>Weeksellaceae</taxon>
        <taxon>Elizabethkingia</taxon>
    </lineage>
</organism>
<gene>
    <name evidence="5" type="ORF">LX74_01142</name>
</gene>
<evidence type="ECO:0000313" key="6">
    <source>
        <dbReference type="Proteomes" id="UP000324513"/>
    </source>
</evidence>
<dbReference type="PROSITE" id="PS51904">
    <property type="entry name" value="GLYCOSYL_HYDROL_F25_2"/>
    <property type="match status" value="1"/>
</dbReference>
<dbReference type="Pfam" id="PF01183">
    <property type="entry name" value="Glyco_hydro_25"/>
    <property type="match status" value="1"/>
</dbReference>
<dbReference type="InterPro" id="IPR018077">
    <property type="entry name" value="Glyco_hydro_fam25_subgr"/>
</dbReference>
<evidence type="ECO:0000256" key="4">
    <source>
        <dbReference type="SAM" id="Phobius"/>
    </source>
</evidence>
<dbReference type="SMART" id="SM00641">
    <property type="entry name" value="Glyco_25"/>
    <property type="match status" value="1"/>
</dbReference>
<keyword evidence="6" id="KW-1185">Reference proteome</keyword>
<evidence type="ECO:0000313" key="5">
    <source>
        <dbReference type="EMBL" id="TYO93078.1"/>
    </source>
</evidence>
<sequence>MFLGINHYLDFQKQKAFNSFAAEFMPKKTTQKRRKTIAKKRTDARKKLWVLFIILFLSLIGIGFYMKDQVVFYYAMHFKGKEKHSLRNPKTEEERINRIVSLYSDKVFGIDISHYQRKEDINWKKLTIANGSIDIRFILLRATMGKDGKDQHFDEYWKTSQKNELIRGAYHFYRPKEDPVQQANNFLETVKLESGDMRPVLDIEKIPRNKSLNEFRSDLKIWLKIVEEAYGEKPIIYTYYYFYRDYLQDDFKDYPLWLANYNDVDVPSDKAEWRFWQFTEKGIVGGINTKVDVNVFNGNIWQLKGLTLD</sequence>
<accession>A0ABY3NIV4</accession>
<dbReference type="EMBL" id="VNHK01000003">
    <property type="protein sequence ID" value="TYO93078.1"/>
    <property type="molecule type" value="Genomic_DNA"/>
</dbReference>
<protein>
    <submittedName>
        <fullName evidence="5">Lysozyme</fullName>
    </submittedName>
</protein>
<evidence type="ECO:0000256" key="1">
    <source>
        <dbReference type="ARBA" id="ARBA00010646"/>
    </source>
</evidence>
<proteinExistence type="inferred from homology"/>
<keyword evidence="3" id="KW-0326">Glycosidase</keyword>
<dbReference type="Gene3D" id="3.20.20.80">
    <property type="entry name" value="Glycosidases"/>
    <property type="match status" value="1"/>
</dbReference>
<reference evidence="5 6" key="1">
    <citation type="submission" date="2019-07" db="EMBL/GenBank/DDBJ databases">
        <title>Genomic Encyclopedia of Archaeal and Bacterial Type Strains, Phase II (KMG-II): from individual species to whole genera.</title>
        <authorList>
            <person name="Goeker M."/>
        </authorList>
    </citation>
    <scope>NUCLEOTIDE SEQUENCE [LARGE SCALE GENOMIC DNA]</scope>
    <source>
        <strain evidence="5 6">DSM 14571</strain>
    </source>
</reference>
<name>A0ABY3NIV4_ELIMR</name>
<dbReference type="InterPro" id="IPR017853">
    <property type="entry name" value="GH"/>
</dbReference>
<dbReference type="PANTHER" id="PTHR34135">
    <property type="entry name" value="LYSOZYME"/>
    <property type="match status" value="1"/>
</dbReference>
<dbReference type="InterPro" id="IPR002053">
    <property type="entry name" value="Glyco_hydro_25"/>
</dbReference>